<feature type="compositionally biased region" description="Basic and acidic residues" evidence="3">
    <location>
        <begin position="112"/>
        <end position="123"/>
    </location>
</feature>
<dbReference type="SUPFAM" id="SSF50729">
    <property type="entry name" value="PH domain-like"/>
    <property type="match status" value="1"/>
</dbReference>
<evidence type="ECO:0000256" key="3">
    <source>
        <dbReference type="SAM" id="MobiDB-lite"/>
    </source>
</evidence>
<dbReference type="PANTHER" id="PTHR23138:SF142">
    <property type="entry name" value="RAN-BINDING PROTEIN 3B-RELATED"/>
    <property type="match status" value="1"/>
</dbReference>
<feature type="compositionally biased region" description="Basic and acidic residues" evidence="3">
    <location>
        <begin position="13"/>
        <end position="24"/>
    </location>
</feature>
<dbReference type="InterPro" id="IPR011993">
    <property type="entry name" value="PH-like_dom_sf"/>
</dbReference>
<feature type="region of interest" description="Disordered" evidence="3">
    <location>
        <begin position="1"/>
        <end position="253"/>
    </location>
</feature>
<feature type="compositionally biased region" description="Polar residues" evidence="3">
    <location>
        <begin position="74"/>
        <end position="91"/>
    </location>
</feature>
<dbReference type="AlphaFoldDB" id="A0A433QJM8"/>
<feature type="region of interest" description="Disordered" evidence="3">
    <location>
        <begin position="376"/>
        <end position="417"/>
    </location>
</feature>
<dbReference type="Pfam" id="PF00638">
    <property type="entry name" value="Ran_BP1"/>
    <property type="match status" value="1"/>
</dbReference>
<evidence type="ECO:0000256" key="2">
    <source>
        <dbReference type="ARBA" id="ARBA00023242"/>
    </source>
</evidence>
<dbReference type="SMART" id="SM00160">
    <property type="entry name" value="RanBD"/>
    <property type="match status" value="1"/>
</dbReference>
<gene>
    <name evidence="5" type="ORF">BC938DRAFT_480000</name>
</gene>
<dbReference type="EMBL" id="RBNJ01004437">
    <property type="protein sequence ID" value="RUS29975.1"/>
    <property type="molecule type" value="Genomic_DNA"/>
</dbReference>
<comment type="subcellular location">
    <subcellularLocation>
        <location evidence="1">Nucleus</location>
    </subcellularLocation>
</comment>
<comment type="caution">
    <text evidence="5">The sequence shown here is derived from an EMBL/GenBank/DDBJ whole genome shotgun (WGS) entry which is preliminary data.</text>
</comment>
<keyword evidence="2" id="KW-0539">Nucleus</keyword>
<evidence type="ECO:0000256" key="1">
    <source>
        <dbReference type="ARBA" id="ARBA00004123"/>
    </source>
</evidence>
<keyword evidence="6" id="KW-1185">Reference proteome</keyword>
<dbReference type="PROSITE" id="PS50196">
    <property type="entry name" value="RANBD1"/>
    <property type="match status" value="1"/>
</dbReference>
<feature type="compositionally biased region" description="Acidic residues" evidence="3">
    <location>
        <begin position="552"/>
        <end position="570"/>
    </location>
</feature>
<evidence type="ECO:0000313" key="5">
    <source>
        <dbReference type="EMBL" id="RUS29975.1"/>
    </source>
</evidence>
<feature type="compositionally biased region" description="Polar residues" evidence="3">
    <location>
        <begin position="386"/>
        <end position="395"/>
    </location>
</feature>
<dbReference type="CDD" id="cd13180">
    <property type="entry name" value="RanBD_RanBP3"/>
    <property type="match status" value="1"/>
</dbReference>
<proteinExistence type="predicted"/>
<feature type="region of interest" description="Disordered" evidence="3">
    <location>
        <begin position="541"/>
        <end position="587"/>
    </location>
</feature>
<accession>A0A433QJM8</accession>
<evidence type="ECO:0000313" key="6">
    <source>
        <dbReference type="Proteomes" id="UP000274822"/>
    </source>
</evidence>
<feature type="region of interest" description="Disordered" evidence="3">
    <location>
        <begin position="712"/>
        <end position="732"/>
    </location>
</feature>
<feature type="compositionally biased region" description="Gly residues" evidence="3">
    <location>
        <begin position="402"/>
        <end position="417"/>
    </location>
</feature>
<protein>
    <recommendedName>
        <fullName evidence="4">RanBD1 domain-containing protein</fullName>
    </recommendedName>
</protein>
<organism evidence="5 6">
    <name type="scientific">Jimgerdemannia flammicorona</name>
    <dbReference type="NCBI Taxonomy" id="994334"/>
    <lineage>
        <taxon>Eukaryota</taxon>
        <taxon>Fungi</taxon>
        <taxon>Fungi incertae sedis</taxon>
        <taxon>Mucoromycota</taxon>
        <taxon>Mucoromycotina</taxon>
        <taxon>Endogonomycetes</taxon>
        <taxon>Endogonales</taxon>
        <taxon>Endogonaceae</taxon>
        <taxon>Jimgerdemannia</taxon>
    </lineage>
</organism>
<evidence type="ECO:0000259" key="4">
    <source>
        <dbReference type="PROSITE" id="PS50196"/>
    </source>
</evidence>
<feature type="compositionally biased region" description="Basic and acidic residues" evidence="3">
    <location>
        <begin position="204"/>
        <end position="221"/>
    </location>
</feature>
<dbReference type="Gene3D" id="2.30.29.30">
    <property type="entry name" value="Pleckstrin-homology domain (PH domain)/Phosphotyrosine-binding domain (PTB)"/>
    <property type="match status" value="1"/>
</dbReference>
<feature type="compositionally biased region" description="Acidic residues" evidence="3">
    <location>
        <begin position="176"/>
        <end position="194"/>
    </location>
</feature>
<feature type="compositionally biased region" description="Low complexity" evidence="3">
    <location>
        <begin position="156"/>
        <end position="166"/>
    </location>
</feature>
<dbReference type="PANTHER" id="PTHR23138">
    <property type="entry name" value="RAN BINDING PROTEIN"/>
    <property type="match status" value="1"/>
</dbReference>
<feature type="compositionally biased region" description="Acidic residues" evidence="3">
    <location>
        <begin position="717"/>
        <end position="730"/>
    </location>
</feature>
<dbReference type="InterPro" id="IPR000156">
    <property type="entry name" value="Ran_bind_dom"/>
</dbReference>
<name>A0A433QJM8_9FUNG</name>
<feature type="compositionally biased region" description="Acidic residues" evidence="3">
    <location>
        <begin position="239"/>
        <end position="249"/>
    </location>
</feature>
<dbReference type="GO" id="GO:0005634">
    <property type="term" value="C:nucleus"/>
    <property type="evidence" value="ECO:0007669"/>
    <property type="project" value="UniProtKB-SubCell"/>
</dbReference>
<dbReference type="InterPro" id="IPR045255">
    <property type="entry name" value="RanBP1-like"/>
</dbReference>
<feature type="domain" description="RanBD1" evidence="4">
    <location>
        <begin position="586"/>
        <end position="665"/>
    </location>
</feature>
<sequence length="745" mass="78779">MDSTPPSPDSSFDDNKRKRERETSARAINEGPDSASEKETNLSVPSKKKKQENSLESKATVKTIRKNLKDMKTTDASPSPNDDSAEASSSVPVAIKNDKKRGIASSSSGSRIAHEEHEVREGDRFDEEYEVTMSPRKRMTRRNTSEIGIRSGESGVAAAAAVAAAAGNESDKSVEGEEADNEEEGDEDIDDDNAEPMAMSPKTTRHDSPVDNETPDEKDGLKNSLLSPADRTYTAMSDDWNEPVEDEDPGLQPKKDIVAHTATIPAIKPSIALFGGGGGTTTDNWIQPIEDYEYEEDETKKAELAKAKVGIGATSANSQAPKPTNKKYVFGATTGLGQVANSGSASVASETGFAARSVWGSSGSSATGTLWSTGSLSGWGGSSTTPTINNSSADNTGAMTYTGGGGDGPGNGFGSLGGGTPLTWGSNISSGSSASVAKTEFGFSAFSSSSTSPFATFGTANTTAPTASSATTIIPTIASSTPSFASLASSASSPFASVTANSASPFGLTITKPSAPQSSSAVVSSPFAVAAQASTTRNFGNLLAKSGKESKEDDELERDDDDDEAEDGWDDNSGAVGTMFGEGNKVKVPGVHETEVRTGEEEESTIYQVKAKLYVMDAQQQWKERGIGNLRLNMRRNNRHAVRLVMRADSVFRVILNVPLFPGMSCELAQEKFVRIIVIEDGHLTQFAIKVSNKNIAEELYETLRMSIPAKSKEGDGVAEEDEYGDEADYEETRFGEVRGGIKWA</sequence>
<dbReference type="Proteomes" id="UP000274822">
    <property type="component" value="Unassembled WGS sequence"/>
</dbReference>
<reference evidence="5 6" key="1">
    <citation type="journal article" date="2018" name="New Phytol.">
        <title>Phylogenomics of Endogonaceae and evolution of mycorrhizas within Mucoromycota.</title>
        <authorList>
            <person name="Chang Y."/>
            <person name="Desiro A."/>
            <person name="Na H."/>
            <person name="Sandor L."/>
            <person name="Lipzen A."/>
            <person name="Clum A."/>
            <person name="Barry K."/>
            <person name="Grigoriev I.V."/>
            <person name="Martin F.M."/>
            <person name="Stajich J.E."/>
            <person name="Smith M.E."/>
            <person name="Bonito G."/>
            <person name="Spatafora J.W."/>
        </authorList>
    </citation>
    <scope>NUCLEOTIDE SEQUENCE [LARGE SCALE GENOMIC DNA]</scope>
    <source>
        <strain evidence="5 6">AD002</strain>
    </source>
</reference>